<dbReference type="InterPro" id="IPR036770">
    <property type="entry name" value="Ankyrin_rpt-contain_sf"/>
</dbReference>
<dbReference type="GeneID" id="14869739"/>
<dbReference type="Proteomes" id="UP000007797">
    <property type="component" value="Unassembled WGS sequence"/>
</dbReference>
<organism evidence="1 2">
    <name type="scientific">Cavenderia fasciculata</name>
    <name type="common">Slime mold</name>
    <name type="synonym">Dictyostelium fasciculatum</name>
    <dbReference type="NCBI Taxonomy" id="261658"/>
    <lineage>
        <taxon>Eukaryota</taxon>
        <taxon>Amoebozoa</taxon>
        <taxon>Evosea</taxon>
        <taxon>Eumycetozoa</taxon>
        <taxon>Dictyostelia</taxon>
        <taxon>Acytosteliales</taxon>
        <taxon>Cavenderiaceae</taxon>
        <taxon>Cavenderia</taxon>
    </lineage>
</organism>
<proteinExistence type="predicted"/>
<reference evidence="2" key="1">
    <citation type="journal article" date="2011" name="Genome Res.">
        <title>Phylogeny-wide analysis of social amoeba genomes highlights ancient origins for complex intercellular communication.</title>
        <authorList>
            <person name="Heidel A.J."/>
            <person name="Lawal H.M."/>
            <person name="Felder M."/>
            <person name="Schilde C."/>
            <person name="Helps N.R."/>
            <person name="Tunggal B."/>
            <person name="Rivero F."/>
            <person name="John U."/>
            <person name="Schleicher M."/>
            <person name="Eichinger L."/>
            <person name="Platzer M."/>
            <person name="Noegel A.A."/>
            <person name="Schaap P."/>
            <person name="Gloeckner G."/>
        </authorList>
    </citation>
    <scope>NUCLEOTIDE SEQUENCE [LARGE SCALE GENOMIC DNA]</scope>
    <source>
        <strain evidence="2">SH3</strain>
    </source>
</reference>
<dbReference type="Gene3D" id="1.25.40.20">
    <property type="entry name" value="Ankyrin repeat-containing domain"/>
    <property type="match status" value="1"/>
</dbReference>
<sequence length="763" mass="87232">MNEWNDFGFCTNGVREITDQLFYGNVKTAIEIESSCSIKEYLAYGYGDLTVLVQMYDTVKDVMGTNQWPILHAAIKYRNMEFARHVYQYLMTTTTTILIDKSTPIYSTHVDTVEKLDMMINIQARSNGHHGDGDMTFLKTIIGKAIESAWQTNNLEFARIILLDRCQHIKEKVKVKVNLVQLPIDLDKMYLNQDTSIELVRLLFSIANMFGGSCWKEIVRMAIIIGRYDIVEYLLPKMPVVDDDTVLYVIDEAAKKGNLEMIQTILRIVPNEPILDAHLCACESGSLPVFQFLMSQFPDITPSEMILNQALDSGHWELAKYILENVPSAQPYPVDDIHKDLLEIEILDTLLQNDEKVECTFANVYTLAVELGRFDIVSHLDAKLQDFDNICFESALQLAIMARDLQMVQSIVTLHPHQNGFDCQYIFIDGPTELPEEMVRVLASSEISFSYTDTIEDDTLGKLIKNEFFSTITILVQYNRIASVSKQIFANACLSNNLEIVQLLYSIKGTQVSIRSLDNAIKTACFPIINFLMDHVKIGCYNAVRLVCQTGQIEMIKWLMTNANRLIQLTHNSDGQQQIDVSTPSQLDFILRNHSDKNNNGRLMKAAFKYNQLEMIKYLDKQHRETINCDITRFKSYKKISLATVKYLIGNQLIRFSQVTAIGLIQRIVQINGSIDLLQFVISHFNKIHGSSLELDTINQSMINTINETLKENRSDLAIILFDFFDQKQSINQSLWNQFYQTSIQTGNLPLLIYLSNKIKSNK</sequence>
<evidence type="ECO:0000313" key="2">
    <source>
        <dbReference type="Proteomes" id="UP000007797"/>
    </source>
</evidence>
<keyword evidence="2" id="KW-1185">Reference proteome</keyword>
<evidence type="ECO:0008006" key="3">
    <source>
        <dbReference type="Google" id="ProtNLM"/>
    </source>
</evidence>
<dbReference type="KEGG" id="dfa:DFA_07813"/>
<accession>F4Q3G6</accession>
<dbReference type="AlphaFoldDB" id="F4Q3G6"/>
<dbReference type="RefSeq" id="XP_004355309.1">
    <property type="nucleotide sequence ID" value="XM_004355257.1"/>
</dbReference>
<dbReference type="InterPro" id="IPR052050">
    <property type="entry name" value="SecEffector_AnkRepeat"/>
</dbReference>
<dbReference type="EMBL" id="GL883021">
    <property type="protein sequence ID" value="EGG16835.1"/>
    <property type="molecule type" value="Genomic_DNA"/>
</dbReference>
<name>F4Q3G6_CACFS</name>
<dbReference type="SUPFAM" id="SSF48403">
    <property type="entry name" value="Ankyrin repeat"/>
    <property type="match status" value="1"/>
</dbReference>
<gene>
    <name evidence="1" type="ORF">DFA_07813</name>
</gene>
<dbReference type="PANTHER" id="PTHR46586">
    <property type="entry name" value="ANKYRIN REPEAT-CONTAINING PROTEIN"/>
    <property type="match status" value="1"/>
</dbReference>
<dbReference type="PANTHER" id="PTHR46586:SF1">
    <property type="entry name" value="ANKYRIN REPEAT-CONTAINING PROTEIN"/>
    <property type="match status" value="1"/>
</dbReference>
<protein>
    <recommendedName>
        <fullName evidence="3">Ankyrin repeat-containing protein</fullName>
    </recommendedName>
</protein>
<evidence type="ECO:0000313" key="1">
    <source>
        <dbReference type="EMBL" id="EGG16835.1"/>
    </source>
</evidence>